<accession>A0A5K7YL10</accession>
<evidence type="ECO:0000313" key="1">
    <source>
        <dbReference type="EMBL" id="BBO69896.1"/>
    </source>
</evidence>
<dbReference type="Proteomes" id="UP000427906">
    <property type="component" value="Chromosome"/>
</dbReference>
<dbReference type="KEGG" id="dalk:DSCA_38260"/>
<dbReference type="EMBL" id="AP021874">
    <property type="protein sequence ID" value="BBO69896.1"/>
    <property type="molecule type" value="Genomic_DNA"/>
</dbReference>
<dbReference type="SMART" id="SM00028">
    <property type="entry name" value="TPR"/>
    <property type="match status" value="2"/>
</dbReference>
<dbReference type="PROSITE" id="PS51257">
    <property type="entry name" value="PROKAR_LIPOPROTEIN"/>
    <property type="match status" value="1"/>
</dbReference>
<dbReference type="InterPro" id="IPR011990">
    <property type="entry name" value="TPR-like_helical_dom_sf"/>
</dbReference>
<proteinExistence type="predicted"/>
<name>A0A5K7YL10_9BACT</name>
<evidence type="ECO:0000313" key="2">
    <source>
        <dbReference type="Proteomes" id="UP000427906"/>
    </source>
</evidence>
<protein>
    <recommendedName>
        <fullName evidence="3">Tetratricopeptide repeat protein</fullName>
    </recommendedName>
</protein>
<organism evidence="1 2">
    <name type="scientific">Desulfosarcina alkanivorans</name>
    <dbReference type="NCBI Taxonomy" id="571177"/>
    <lineage>
        <taxon>Bacteria</taxon>
        <taxon>Pseudomonadati</taxon>
        <taxon>Thermodesulfobacteriota</taxon>
        <taxon>Desulfobacteria</taxon>
        <taxon>Desulfobacterales</taxon>
        <taxon>Desulfosarcinaceae</taxon>
        <taxon>Desulfosarcina</taxon>
    </lineage>
</organism>
<dbReference type="OrthoDB" id="5414870at2"/>
<gene>
    <name evidence="1" type="ORF">DSCA_38260</name>
</gene>
<sequence length="435" mass="48043">MRRWLPTIALTATVLLCGCAGTLNSVSDYLRAGPWWSAAQAGNIRGRARNLEAQGELAMALDHWRLVRRISMDRTEAGREITRLEEKIARAVNAHYQKGLASLKAKRPTAARNHFLAALRLDPDFQPALKQIRARYSPFPIAVHLSAPGDRPATVAQKVFGDGEKAFVVAWFNDLPEDAALPPGTLLILPKLGKLPAKKVRKKKPSSRLAEAGTRLAENDLDGALALARKANPSDPGVQALIHTIHLKKARTQIESGRLDEARQSLSAVPDGFTGKADAREKLEAARQGMQATLDLAAARNHFDQGRYQESLDLAEGVLASAPGNDKARELAAEARYRLALDHFDHRRFFKAREVLARTDEGHEAGMALKETVHTRLRALAQIHYRNGVKDFINEDLQSAIAEWEMALACDPDHAKARENIDNARRLLDKIETLP</sequence>
<reference evidence="1 2" key="1">
    <citation type="submission" date="2019-11" db="EMBL/GenBank/DDBJ databases">
        <title>Comparative genomics of hydrocarbon-degrading Desulfosarcina strains.</title>
        <authorList>
            <person name="Watanabe M."/>
            <person name="Kojima H."/>
            <person name="Fukui M."/>
        </authorList>
    </citation>
    <scope>NUCLEOTIDE SEQUENCE [LARGE SCALE GENOMIC DNA]</scope>
    <source>
        <strain evidence="1 2">PL12</strain>
    </source>
</reference>
<dbReference type="InterPro" id="IPR019734">
    <property type="entry name" value="TPR_rpt"/>
</dbReference>
<evidence type="ECO:0008006" key="3">
    <source>
        <dbReference type="Google" id="ProtNLM"/>
    </source>
</evidence>
<dbReference type="Gene3D" id="1.25.40.10">
    <property type="entry name" value="Tetratricopeptide repeat domain"/>
    <property type="match status" value="2"/>
</dbReference>
<dbReference type="AlphaFoldDB" id="A0A5K7YL10"/>
<dbReference type="SUPFAM" id="SSF48452">
    <property type="entry name" value="TPR-like"/>
    <property type="match status" value="1"/>
</dbReference>
<keyword evidence="2" id="KW-1185">Reference proteome</keyword>
<dbReference type="RefSeq" id="WP_155317885.1">
    <property type="nucleotide sequence ID" value="NZ_AP021874.1"/>
</dbReference>